<dbReference type="AlphaFoldDB" id="A0A0F9LHJ2"/>
<organism evidence="1">
    <name type="scientific">marine sediment metagenome</name>
    <dbReference type="NCBI Taxonomy" id="412755"/>
    <lineage>
        <taxon>unclassified sequences</taxon>
        <taxon>metagenomes</taxon>
        <taxon>ecological metagenomes</taxon>
    </lineage>
</organism>
<comment type="caution">
    <text evidence="1">The sequence shown here is derived from an EMBL/GenBank/DDBJ whole genome shotgun (WGS) entry which is preliminary data.</text>
</comment>
<reference evidence="1" key="1">
    <citation type="journal article" date="2015" name="Nature">
        <title>Complex archaea that bridge the gap between prokaryotes and eukaryotes.</title>
        <authorList>
            <person name="Spang A."/>
            <person name="Saw J.H."/>
            <person name="Jorgensen S.L."/>
            <person name="Zaremba-Niedzwiedzka K."/>
            <person name="Martijn J."/>
            <person name="Lind A.E."/>
            <person name="van Eijk R."/>
            <person name="Schleper C."/>
            <person name="Guy L."/>
            <person name="Ettema T.J."/>
        </authorList>
    </citation>
    <scope>NUCLEOTIDE SEQUENCE</scope>
</reference>
<proteinExistence type="predicted"/>
<dbReference type="EMBL" id="LAZR01012411">
    <property type="protein sequence ID" value="KKM26960.1"/>
    <property type="molecule type" value="Genomic_DNA"/>
</dbReference>
<protein>
    <submittedName>
        <fullName evidence="1">Uncharacterized protein</fullName>
    </submittedName>
</protein>
<accession>A0A0F9LHJ2</accession>
<gene>
    <name evidence="1" type="ORF">LCGC14_1579460</name>
</gene>
<name>A0A0F9LHJ2_9ZZZZ</name>
<sequence>MSQVIKWADYYKSTTRPPAETTLTLSERTAILDRLIKLGLFNRAFHWAMHMMEVAR</sequence>
<evidence type="ECO:0000313" key="1">
    <source>
        <dbReference type="EMBL" id="KKM26960.1"/>
    </source>
</evidence>